<dbReference type="EMBL" id="DLYI01000071">
    <property type="protein sequence ID" value="HAC27344.1"/>
    <property type="molecule type" value="Genomic_DNA"/>
</dbReference>
<accession>A0A3B8WBR4</accession>
<dbReference type="GO" id="GO:0045727">
    <property type="term" value="P:positive regulation of translation"/>
    <property type="evidence" value="ECO:0007669"/>
    <property type="project" value="TreeGrafter"/>
</dbReference>
<feature type="non-terminal residue" evidence="6">
    <location>
        <position position="1"/>
    </location>
</feature>
<sequence>IIDSWFDNYLGVVSLVRVTEGVLRKGDKIVIKSTKKAWNADKVGVFNPKPTDTDVLEVGDVGFVVAGIKDIHGAPVGDTIVHQKFAEETPMLPGFKKVKPQ</sequence>
<dbReference type="SUPFAM" id="SSF50447">
    <property type="entry name" value="Translation proteins"/>
    <property type="match status" value="1"/>
</dbReference>
<organism evidence="6 7">
    <name type="scientific">Marinobacter nauticus</name>
    <name type="common">Marinobacter hydrocarbonoclasticus</name>
    <name type="synonym">Marinobacter aquaeolei</name>
    <dbReference type="NCBI Taxonomy" id="2743"/>
    <lineage>
        <taxon>Bacteria</taxon>
        <taxon>Pseudomonadati</taxon>
        <taxon>Pseudomonadota</taxon>
        <taxon>Gammaproteobacteria</taxon>
        <taxon>Pseudomonadales</taxon>
        <taxon>Marinobacteraceae</taxon>
        <taxon>Marinobacter</taxon>
    </lineage>
</organism>
<evidence type="ECO:0000259" key="5">
    <source>
        <dbReference type="Pfam" id="PF03144"/>
    </source>
</evidence>
<reference evidence="6 7" key="1">
    <citation type="journal article" date="2018" name="Nat. Biotechnol.">
        <title>A standardized bacterial taxonomy based on genome phylogeny substantially revises the tree of life.</title>
        <authorList>
            <person name="Parks D.H."/>
            <person name="Chuvochina M."/>
            <person name="Waite D.W."/>
            <person name="Rinke C."/>
            <person name="Skarshewski A."/>
            <person name="Chaumeil P.A."/>
            <person name="Hugenholtz P."/>
        </authorList>
    </citation>
    <scope>NUCLEOTIDE SEQUENCE [LARGE SCALE GENOMIC DNA]</scope>
    <source>
        <strain evidence="6">UBA9049</strain>
    </source>
</reference>
<dbReference type="PANTHER" id="PTHR43512">
    <property type="entry name" value="TRANSLATION FACTOR GUF1-RELATED"/>
    <property type="match status" value="1"/>
</dbReference>
<gene>
    <name evidence="6" type="ORF">DCF82_05970</name>
</gene>
<dbReference type="GO" id="GO:0043022">
    <property type="term" value="F:ribosome binding"/>
    <property type="evidence" value="ECO:0007669"/>
    <property type="project" value="TreeGrafter"/>
</dbReference>
<evidence type="ECO:0000313" key="7">
    <source>
        <dbReference type="Proteomes" id="UP000261325"/>
    </source>
</evidence>
<protein>
    <submittedName>
        <fullName evidence="6">Elongation factor 4</fullName>
    </submittedName>
</protein>
<evidence type="ECO:0000256" key="1">
    <source>
        <dbReference type="ARBA" id="ARBA00005454"/>
    </source>
</evidence>
<evidence type="ECO:0000256" key="2">
    <source>
        <dbReference type="ARBA" id="ARBA00022741"/>
    </source>
</evidence>
<evidence type="ECO:0000256" key="4">
    <source>
        <dbReference type="ARBA" id="ARBA00023134"/>
    </source>
</evidence>
<dbReference type="InterPro" id="IPR004161">
    <property type="entry name" value="EFTu-like_2"/>
</dbReference>
<dbReference type="GO" id="GO:0005525">
    <property type="term" value="F:GTP binding"/>
    <property type="evidence" value="ECO:0007669"/>
    <property type="project" value="UniProtKB-KW"/>
</dbReference>
<dbReference type="InterPro" id="IPR009000">
    <property type="entry name" value="Transl_B-barrel_sf"/>
</dbReference>
<evidence type="ECO:0000313" key="6">
    <source>
        <dbReference type="EMBL" id="HAC27344.1"/>
    </source>
</evidence>
<keyword evidence="4" id="KW-0342">GTP-binding</keyword>
<dbReference type="InterPro" id="IPR006297">
    <property type="entry name" value="EF-4"/>
</dbReference>
<keyword evidence="6" id="KW-0648">Protein biosynthesis</keyword>
<name>A0A3B8WBR4_MARNT</name>
<dbReference type="Pfam" id="PF03144">
    <property type="entry name" value="GTP_EFTU_D2"/>
    <property type="match status" value="1"/>
</dbReference>
<feature type="domain" description="Translation elongation factor EFTu-like" evidence="5">
    <location>
        <begin position="11"/>
        <end position="80"/>
    </location>
</feature>
<evidence type="ECO:0000256" key="3">
    <source>
        <dbReference type="ARBA" id="ARBA00022801"/>
    </source>
</evidence>
<dbReference type="AlphaFoldDB" id="A0A3B8WBR4"/>
<dbReference type="GO" id="GO:0016787">
    <property type="term" value="F:hydrolase activity"/>
    <property type="evidence" value="ECO:0007669"/>
    <property type="project" value="UniProtKB-KW"/>
</dbReference>
<dbReference type="FunFam" id="2.40.30.10:FF:000015">
    <property type="entry name" value="Translation factor GUF1, mitochondrial"/>
    <property type="match status" value="1"/>
</dbReference>
<keyword evidence="6" id="KW-0251">Elongation factor</keyword>
<dbReference type="Proteomes" id="UP000261325">
    <property type="component" value="Unassembled WGS sequence"/>
</dbReference>
<keyword evidence="2" id="KW-0547">Nucleotide-binding</keyword>
<dbReference type="GO" id="GO:0003746">
    <property type="term" value="F:translation elongation factor activity"/>
    <property type="evidence" value="ECO:0007669"/>
    <property type="project" value="UniProtKB-KW"/>
</dbReference>
<proteinExistence type="inferred from homology"/>
<feature type="non-terminal residue" evidence="6">
    <location>
        <position position="101"/>
    </location>
</feature>
<comment type="similarity">
    <text evidence="1">Belongs to the TRAFAC class translation factor GTPase superfamily. Classic translation factor GTPase family. LepA subfamily.</text>
</comment>
<dbReference type="Gene3D" id="2.40.30.10">
    <property type="entry name" value="Translation factors"/>
    <property type="match status" value="1"/>
</dbReference>
<comment type="caution">
    <text evidence="6">The sequence shown here is derived from an EMBL/GenBank/DDBJ whole genome shotgun (WGS) entry which is preliminary data.</text>
</comment>
<keyword evidence="3" id="KW-0378">Hydrolase</keyword>
<dbReference type="PANTHER" id="PTHR43512:SF4">
    <property type="entry name" value="TRANSLATION FACTOR GUF1 HOMOLOG, CHLOROPLASTIC"/>
    <property type="match status" value="1"/>
</dbReference>